<evidence type="ECO:0000256" key="12">
    <source>
        <dbReference type="SAM" id="MobiDB-lite"/>
    </source>
</evidence>
<comment type="subcellular location">
    <subcellularLocation>
        <location evidence="1">Membrane</location>
        <topology evidence="1">Multi-pass membrane protein</topology>
    </subcellularLocation>
</comment>
<feature type="compositionally biased region" description="Polar residues" evidence="12">
    <location>
        <begin position="154"/>
        <end position="165"/>
    </location>
</feature>
<protein>
    <submittedName>
        <fullName evidence="15">Amiloride-sensitive sodium channel subunit alpha-like</fullName>
    </submittedName>
</protein>
<keyword evidence="3 11" id="KW-0894">Sodium channel</keyword>
<dbReference type="PROSITE" id="PS01206">
    <property type="entry name" value="ASC"/>
    <property type="match status" value="1"/>
</dbReference>
<evidence type="ECO:0000256" key="4">
    <source>
        <dbReference type="ARBA" id="ARBA00022692"/>
    </source>
</evidence>
<evidence type="ECO:0000256" key="3">
    <source>
        <dbReference type="ARBA" id="ARBA00022461"/>
    </source>
</evidence>
<dbReference type="Pfam" id="PF00858">
    <property type="entry name" value="ASC"/>
    <property type="match status" value="1"/>
</dbReference>
<gene>
    <name evidence="15" type="primary">LOC102802084</name>
</gene>
<dbReference type="RefSeq" id="XP_006813344.1">
    <property type="nucleotide sequence ID" value="XM_006813281.1"/>
</dbReference>
<dbReference type="InterPro" id="IPR020903">
    <property type="entry name" value="ENaC_CS"/>
</dbReference>
<keyword evidence="8 13" id="KW-0472">Membrane</keyword>
<comment type="similarity">
    <text evidence="11">Belongs to the amiloride-sensitive sodium channel (TC 1.A.6) family.</text>
</comment>
<dbReference type="GeneID" id="102802084"/>
<evidence type="ECO:0000313" key="15">
    <source>
        <dbReference type="RefSeq" id="XP_006813344.1"/>
    </source>
</evidence>
<dbReference type="Proteomes" id="UP000694865">
    <property type="component" value="Unplaced"/>
</dbReference>
<proteinExistence type="inferred from homology"/>
<evidence type="ECO:0000256" key="2">
    <source>
        <dbReference type="ARBA" id="ARBA00022448"/>
    </source>
</evidence>
<keyword evidence="5 13" id="KW-1133">Transmembrane helix</keyword>
<keyword evidence="14" id="KW-1185">Reference proteome</keyword>
<organism evidence="14 15">
    <name type="scientific">Saccoglossus kowalevskii</name>
    <name type="common">Acorn worm</name>
    <dbReference type="NCBI Taxonomy" id="10224"/>
    <lineage>
        <taxon>Eukaryota</taxon>
        <taxon>Metazoa</taxon>
        <taxon>Hemichordata</taxon>
        <taxon>Enteropneusta</taxon>
        <taxon>Harrimaniidae</taxon>
        <taxon>Saccoglossus</taxon>
    </lineage>
</organism>
<feature type="compositionally biased region" description="Low complexity" evidence="12">
    <location>
        <begin position="136"/>
        <end position="147"/>
    </location>
</feature>
<keyword evidence="9 11" id="KW-0739">Sodium transport</keyword>
<evidence type="ECO:0000313" key="14">
    <source>
        <dbReference type="Proteomes" id="UP000694865"/>
    </source>
</evidence>
<reference evidence="15" key="1">
    <citation type="submission" date="2025-08" db="UniProtKB">
        <authorList>
            <consortium name="RefSeq"/>
        </authorList>
    </citation>
    <scope>IDENTIFICATION</scope>
    <source>
        <tissue evidence="15">Testes</tissue>
    </source>
</reference>
<accession>A0ABM0M003</accession>
<keyword evidence="2 11" id="KW-0813">Transport</keyword>
<evidence type="ECO:0000256" key="7">
    <source>
        <dbReference type="ARBA" id="ARBA00023065"/>
    </source>
</evidence>
<evidence type="ECO:0000256" key="1">
    <source>
        <dbReference type="ARBA" id="ARBA00004141"/>
    </source>
</evidence>
<dbReference type="Gene3D" id="2.60.470.10">
    <property type="entry name" value="Acid-sensing ion channels like domains"/>
    <property type="match status" value="1"/>
</dbReference>
<evidence type="ECO:0000256" key="10">
    <source>
        <dbReference type="ARBA" id="ARBA00023303"/>
    </source>
</evidence>
<feature type="region of interest" description="Disordered" evidence="12">
    <location>
        <begin position="126"/>
        <end position="184"/>
    </location>
</feature>
<evidence type="ECO:0000256" key="13">
    <source>
        <dbReference type="SAM" id="Phobius"/>
    </source>
</evidence>
<keyword evidence="7 11" id="KW-0406">Ion transport</keyword>
<evidence type="ECO:0000256" key="6">
    <source>
        <dbReference type="ARBA" id="ARBA00023053"/>
    </source>
</evidence>
<dbReference type="PRINTS" id="PR01078">
    <property type="entry name" value="AMINACHANNEL"/>
</dbReference>
<keyword evidence="10 11" id="KW-0407">Ion channel</keyword>
<evidence type="ECO:0000256" key="11">
    <source>
        <dbReference type="RuleBase" id="RU000679"/>
    </source>
</evidence>
<feature type="transmembrane region" description="Helical" evidence="13">
    <location>
        <begin position="44"/>
        <end position="62"/>
    </location>
</feature>
<keyword evidence="6" id="KW-0915">Sodium</keyword>
<evidence type="ECO:0000256" key="5">
    <source>
        <dbReference type="ARBA" id="ARBA00022989"/>
    </source>
</evidence>
<evidence type="ECO:0000256" key="9">
    <source>
        <dbReference type="ARBA" id="ARBA00023201"/>
    </source>
</evidence>
<dbReference type="PANTHER" id="PTHR11690:SF248">
    <property type="entry name" value="PICKPOCKET 17, ISOFORM A"/>
    <property type="match status" value="1"/>
</dbReference>
<sequence length="608" mass="67838">MENVSLRRESKQVALRKLFGRMVNNSTAHGIPNAARAESLPRRLFWSVLFMVAVGMFLWQFSDQLVRFIDRPVNVKLNISFSRELTFPAVTVCNQNPIRQSAIDFNQEPQSSPPTQNLNQTLNDTALDEDLGNHGGTNNNTNSPPYNTRRRRQTAQTSGDQSGQESKNDPPHPDGDNGPSAGNRDMIRITEILTALPTSERITLGHQADMFIVNCTWQGEQCYASNFTTFSNSMYGNCFTINGPSGYIDPYWTTSFSGPIYGLSLQLFIEQDEYIKGYTAIAGARIVIHDQDKMPFPEDNGFTIAPGAATSIGIRKVLISREPDPYSDCVEEGDSDYTNIYMDSYDVGYSVQACMKACYQSEVINNCGCADPLYPFPYGVYEACKTSNSTQMYCKALVEYDYSTDGLECDCPQACSDVGFTTETSSAMWPANSYKETLLNYLKGSNKKLESLVGDDLKNGTNSVSENLLRVDIYYQELNYEVIEQEPAYLFSDLGSDFGGLIGLWIGVSILTCFEFLELIFDFCHVFCSKGALAVNRTTDISAVSGGDIFFRDKYGNDPALTLNDRSSNKPRMNINNRTTYVPETNAQSLYIPQYSMKIYEPGLLNTS</sequence>
<dbReference type="Gene3D" id="1.10.287.770">
    <property type="entry name" value="YojJ-like"/>
    <property type="match status" value="1"/>
</dbReference>
<evidence type="ECO:0000256" key="8">
    <source>
        <dbReference type="ARBA" id="ARBA00023136"/>
    </source>
</evidence>
<dbReference type="InterPro" id="IPR001873">
    <property type="entry name" value="ENaC"/>
</dbReference>
<dbReference type="PANTHER" id="PTHR11690">
    <property type="entry name" value="AMILORIDE-SENSITIVE SODIUM CHANNEL-RELATED"/>
    <property type="match status" value="1"/>
</dbReference>
<keyword evidence="4 11" id="KW-0812">Transmembrane</keyword>
<feature type="compositionally biased region" description="Basic and acidic residues" evidence="12">
    <location>
        <begin position="166"/>
        <end position="175"/>
    </location>
</feature>
<name>A0ABM0M003_SACKO</name>